<dbReference type="InterPro" id="IPR053924">
    <property type="entry name" value="RecX_HTH_2nd"/>
</dbReference>
<dbReference type="GO" id="GO:0006282">
    <property type="term" value="P:regulation of DNA repair"/>
    <property type="evidence" value="ECO:0007669"/>
    <property type="project" value="UniProtKB-UniRule"/>
</dbReference>
<comment type="similarity">
    <text evidence="2 5">Belongs to the RecX family.</text>
</comment>
<dbReference type="PANTHER" id="PTHR33602">
    <property type="entry name" value="REGULATORY PROTEIN RECX FAMILY PROTEIN"/>
    <property type="match status" value="1"/>
</dbReference>
<dbReference type="Pfam" id="PF21981">
    <property type="entry name" value="RecX_HTH3"/>
    <property type="match status" value="1"/>
</dbReference>
<dbReference type="HAMAP" id="MF_01114">
    <property type="entry name" value="RecX"/>
    <property type="match status" value="1"/>
</dbReference>
<dbReference type="InterPro" id="IPR003783">
    <property type="entry name" value="Regulatory_RecX"/>
</dbReference>
<proteinExistence type="inferred from homology"/>
<feature type="domain" description="RecX first three-helical" evidence="8">
    <location>
        <begin position="18"/>
        <end position="54"/>
    </location>
</feature>
<name>A0A4Z0FCF2_9GAMM</name>
<keyword evidence="10" id="KW-1185">Reference proteome</keyword>
<gene>
    <name evidence="5" type="primary">recX</name>
    <name evidence="9" type="ORF">E4680_01350</name>
</gene>
<dbReference type="Proteomes" id="UP000297890">
    <property type="component" value="Unassembled WGS sequence"/>
</dbReference>
<protein>
    <recommendedName>
        <fullName evidence="3 5">Regulatory protein RecX</fullName>
    </recommendedName>
</protein>
<feature type="domain" description="RecX second three-helical" evidence="6">
    <location>
        <begin position="63"/>
        <end position="103"/>
    </location>
</feature>
<comment type="caution">
    <text evidence="9">The sequence shown here is derived from an EMBL/GenBank/DDBJ whole genome shotgun (WGS) entry which is preliminary data.</text>
</comment>
<dbReference type="Gene3D" id="1.10.10.10">
    <property type="entry name" value="Winged helix-like DNA-binding domain superfamily/Winged helix DNA-binding domain"/>
    <property type="match status" value="3"/>
</dbReference>
<accession>A0A4Z0FCF2</accession>
<organism evidence="9 10">
    <name type="scientific">Candidatus Macondimonas diazotrophica</name>
    <dbReference type="NCBI Taxonomy" id="2305248"/>
    <lineage>
        <taxon>Bacteria</taxon>
        <taxon>Pseudomonadati</taxon>
        <taxon>Pseudomonadota</taxon>
        <taxon>Gammaproteobacteria</taxon>
        <taxon>Chromatiales</taxon>
        <taxon>Ectothiorhodospiraceae</taxon>
        <taxon>Candidatus Macondimonas</taxon>
    </lineage>
</organism>
<comment type="subcellular location">
    <subcellularLocation>
        <location evidence="1 5">Cytoplasm</location>
    </subcellularLocation>
</comment>
<evidence type="ECO:0000256" key="5">
    <source>
        <dbReference type="HAMAP-Rule" id="MF_01114"/>
    </source>
</evidence>
<evidence type="ECO:0000259" key="6">
    <source>
        <dbReference type="Pfam" id="PF02631"/>
    </source>
</evidence>
<dbReference type="OrthoDB" id="7066780at2"/>
<evidence type="ECO:0000313" key="10">
    <source>
        <dbReference type="Proteomes" id="UP000297890"/>
    </source>
</evidence>
<reference evidence="9 10" key="1">
    <citation type="journal article" date="2019" name="ISME J.">
        <title>Candidatus Macondimonas diazotrophica, a novel gammaproteobacterial genus dominating crude-oil-contaminated coastal sediments.</title>
        <authorList>
            <person name="Karthikeyan S."/>
            <person name="Konstantinidis K."/>
        </authorList>
    </citation>
    <scope>NUCLEOTIDE SEQUENCE [LARGE SCALE GENOMIC DNA]</scope>
    <source>
        <strain evidence="9 10">KTK01</strain>
    </source>
</reference>
<dbReference type="InterPro" id="IPR036388">
    <property type="entry name" value="WH-like_DNA-bd_sf"/>
</dbReference>
<evidence type="ECO:0000259" key="8">
    <source>
        <dbReference type="Pfam" id="PF21982"/>
    </source>
</evidence>
<dbReference type="RefSeq" id="WP_135280569.1">
    <property type="nucleotide sequence ID" value="NZ_SRIO01000001.1"/>
</dbReference>
<dbReference type="InterPro" id="IPR053926">
    <property type="entry name" value="RecX_HTH_1st"/>
</dbReference>
<evidence type="ECO:0000256" key="4">
    <source>
        <dbReference type="ARBA" id="ARBA00022490"/>
    </source>
</evidence>
<dbReference type="Pfam" id="PF21982">
    <property type="entry name" value="RecX_HTH1"/>
    <property type="match status" value="1"/>
</dbReference>
<evidence type="ECO:0000256" key="2">
    <source>
        <dbReference type="ARBA" id="ARBA00009695"/>
    </source>
</evidence>
<dbReference type="PANTHER" id="PTHR33602:SF1">
    <property type="entry name" value="REGULATORY PROTEIN RECX FAMILY PROTEIN"/>
    <property type="match status" value="1"/>
</dbReference>
<evidence type="ECO:0000259" key="7">
    <source>
        <dbReference type="Pfam" id="PF21981"/>
    </source>
</evidence>
<dbReference type="EMBL" id="SRIO01000001">
    <property type="protein sequence ID" value="TFZ84209.1"/>
    <property type="molecule type" value="Genomic_DNA"/>
</dbReference>
<evidence type="ECO:0000313" key="9">
    <source>
        <dbReference type="EMBL" id="TFZ84209.1"/>
    </source>
</evidence>
<dbReference type="InterPro" id="IPR053925">
    <property type="entry name" value="RecX_HTH_3rd"/>
</dbReference>
<feature type="domain" description="RecX third three-helical" evidence="7">
    <location>
        <begin position="107"/>
        <end position="151"/>
    </location>
</feature>
<evidence type="ECO:0000256" key="1">
    <source>
        <dbReference type="ARBA" id="ARBA00004496"/>
    </source>
</evidence>
<keyword evidence="4 5" id="KW-0963">Cytoplasm</keyword>
<sequence length="168" mass="19454">MPLKASNPDSPPNERTLRARALRLLGRREYARREMAERLARWGATNEQAARVLDGLQADGLLSEQRYAESWIRTRLDRGDGPRRLRYALAQAGLDESLIEQALPENEDWAARLEATRRRHFGAPAPVDWPEWARQARYLERRGYSPELIRRRLPRPTMDSDPGDDVLE</sequence>
<dbReference type="AlphaFoldDB" id="A0A4Z0FCF2"/>
<dbReference type="Pfam" id="PF02631">
    <property type="entry name" value="RecX_HTH2"/>
    <property type="match status" value="1"/>
</dbReference>
<dbReference type="GO" id="GO:0005737">
    <property type="term" value="C:cytoplasm"/>
    <property type="evidence" value="ECO:0007669"/>
    <property type="project" value="UniProtKB-SubCell"/>
</dbReference>
<comment type="function">
    <text evidence="5">Modulates RecA activity.</text>
</comment>
<evidence type="ECO:0000256" key="3">
    <source>
        <dbReference type="ARBA" id="ARBA00018111"/>
    </source>
</evidence>